<dbReference type="EnsemblMetazoa" id="SSS_6493s_mrna">
    <property type="protein sequence ID" value="KAF7490668.1"/>
    <property type="gene ID" value="SSS_6493"/>
</dbReference>
<evidence type="ECO:0000313" key="7">
    <source>
        <dbReference type="EMBL" id="KAF7490668.1"/>
    </source>
</evidence>
<dbReference type="GO" id="GO:0005694">
    <property type="term" value="C:chromosome"/>
    <property type="evidence" value="ECO:0007669"/>
    <property type="project" value="UniProtKB-SubCell"/>
</dbReference>
<evidence type="ECO:0000256" key="5">
    <source>
        <dbReference type="ARBA" id="ARBA00023242"/>
    </source>
</evidence>
<keyword evidence="9" id="KW-1185">Reference proteome</keyword>
<evidence type="ECO:0000259" key="6">
    <source>
        <dbReference type="Pfam" id="PF25756"/>
    </source>
</evidence>
<dbReference type="InterPro" id="IPR057980">
    <property type="entry name" value="TPR_INTS8"/>
</dbReference>
<dbReference type="Pfam" id="PF25756">
    <property type="entry name" value="TPR_INTS8"/>
    <property type="match status" value="1"/>
</dbReference>
<comment type="similarity">
    <text evidence="3">Belongs to the Integrator subunit 8 family.</text>
</comment>
<evidence type="ECO:0000313" key="8">
    <source>
        <dbReference type="EnsemblMetazoa" id="KAF7490668.1"/>
    </source>
</evidence>
<evidence type="ECO:0000256" key="4">
    <source>
        <dbReference type="ARBA" id="ARBA00022454"/>
    </source>
</evidence>
<dbReference type="InterPro" id="IPR038751">
    <property type="entry name" value="INTS8"/>
</dbReference>
<dbReference type="GO" id="GO:0032039">
    <property type="term" value="C:integrator complex"/>
    <property type="evidence" value="ECO:0007669"/>
    <property type="project" value="TreeGrafter"/>
</dbReference>
<accession>A0A834R6D1</accession>
<protein>
    <submittedName>
        <fullName evidence="7">Integrator complex subunit 8</fullName>
    </submittedName>
</protein>
<evidence type="ECO:0000256" key="1">
    <source>
        <dbReference type="ARBA" id="ARBA00004123"/>
    </source>
</evidence>
<dbReference type="Proteomes" id="UP000070412">
    <property type="component" value="Unassembled WGS sequence"/>
</dbReference>
<reference evidence="9" key="1">
    <citation type="journal article" date="2020" name="PLoS Negl. Trop. Dis.">
        <title>High-quality nuclear genome for Sarcoptes scabiei-A critical resource for a neglected parasite.</title>
        <authorList>
            <person name="Korhonen P.K."/>
            <person name="Gasser R.B."/>
            <person name="Ma G."/>
            <person name="Wang T."/>
            <person name="Stroehlein A.J."/>
            <person name="Young N.D."/>
            <person name="Ang C.S."/>
            <person name="Fernando D.D."/>
            <person name="Lu H.C."/>
            <person name="Taylor S."/>
            <person name="Reynolds S.L."/>
            <person name="Mofiz E."/>
            <person name="Najaraj S.H."/>
            <person name="Gowda H."/>
            <person name="Madugundu A."/>
            <person name="Renuse S."/>
            <person name="Holt D."/>
            <person name="Pandey A."/>
            <person name="Papenfuss A.T."/>
            <person name="Fischer K."/>
        </authorList>
    </citation>
    <scope>NUCLEOTIDE SEQUENCE [LARGE SCALE GENOMIC DNA]</scope>
</reference>
<keyword evidence="4" id="KW-0158">Chromosome</keyword>
<evidence type="ECO:0000313" key="9">
    <source>
        <dbReference type="Proteomes" id="UP000070412"/>
    </source>
</evidence>
<dbReference type="AlphaFoldDB" id="A0A834R6D1"/>
<gene>
    <name evidence="7" type="ORF">SSS_6493</name>
</gene>
<reference evidence="7" key="2">
    <citation type="submission" date="2020-01" db="EMBL/GenBank/DDBJ databases">
        <authorList>
            <person name="Korhonen P.K.K."/>
            <person name="Guangxu M.G."/>
            <person name="Wang T.W."/>
            <person name="Stroehlein A.J.S."/>
            <person name="Young N.D."/>
            <person name="Ang C.-S.A."/>
            <person name="Fernando D.W.F."/>
            <person name="Lu H.L."/>
            <person name="Taylor S.T."/>
            <person name="Ehtesham M.E.M."/>
            <person name="Najaraj S.H.N."/>
            <person name="Harsha G.H.G."/>
            <person name="Madugundu A.M."/>
            <person name="Renuse S.R."/>
            <person name="Holt D.H."/>
            <person name="Pandey A.P."/>
            <person name="Papenfuss A.P."/>
            <person name="Gasser R.B.G."/>
            <person name="Fischer K.F."/>
        </authorList>
    </citation>
    <scope>NUCLEOTIDE SEQUENCE</scope>
    <source>
        <strain evidence="7">SSS_KF_BRIS2020</strain>
    </source>
</reference>
<dbReference type="EMBL" id="WVUK01000062">
    <property type="protein sequence ID" value="KAF7490668.1"/>
    <property type="molecule type" value="Genomic_DNA"/>
</dbReference>
<proteinExistence type="inferred from homology"/>
<comment type="subcellular location">
    <subcellularLocation>
        <location evidence="2">Chromosome</location>
    </subcellularLocation>
    <subcellularLocation>
        <location evidence="1">Nucleus</location>
    </subcellularLocation>
</comment>
<keyword evidence="5" id="KW-0539">Nucleus</keyword>
<dbReference type="OrthoDB" id="64340at2759"/>
<dbReference type="PANTHER" id="PTHR13350:SF1">
    <property type="entry name" value="INTEGRATOR COMPLEX SUBUNIT 8"/>
    <property type="match status" value="1"/>
</dbReference>
<reference evidence="8" key="3">
    <citation type="submission" date="2022-06" db="UniProtKB">
        <authorList>
            <consortium name="EnsemblMetazoa"/>
        </authorList>
    </citation>
    <scope>IDENTIFICATION</scope>
</reference>
<evidence type="ECO:0000256" key="2">
    <source>
        <dbReference type="ARBA" id="ARBA00004286"/>
    </source>
</evidence>
<dbReference type="GO" id="GO:0034472">
    <property type="term" value="P:snRNA 3'-end processing"/>
    <property type="evidence" value="ECO:0007669"/>
    <property type="project" value="InterPro"/>
</dbReference>
<dbReference type="PANTHER" id="PTHR13350">
    <property type="entry name" value="INTEGRATOR COMPLEX SUBUNIT 8"/>
    <property type="match status" value="1"/>
</dbReference>
<name>A0A834R6D1_SARSC</name>
<feature type="domain" description="INTS8 TPR repeats" evidence="6">
    <location>
        <begin position="369"/>
        <end position="832"/>
    </location>
</feature>
<evidence type="ECO:0000256" key="3">
    <source>
        <dbReference type="ARBA" id="ARBA00007147"/>
    </source>
</evidence>
<organism evidence="7">
    <name type="scientific">Sarcoptes scabiei</name>
    <name type="common">Itch mite</name>
    <name type="synonym">Acarus scabiei</name>
    <dbReference type="NCBI Taxonomy" id="52283"/>
    <lineage>
        <taxon>Eukaryota</taxon>
        <taxon>Metazoa</taxon>
        <taxon>Ecdysozoa</taxon>
        <taxon>Arthropoda</taxon>
        <taxon>Chelicerata</taxon>
        <taxon>Arachnida</taxon>
        <taxon>Acari</taxon>
        <taxon>Acariformes</taxon>
        <taxon>Sarcoptiformes</taxon>
        <taxon>Astigmata</taxon>
        <taxon>Psoroptidia</taxon>
        <taxon>Sarcoptoidea</taxon>
        <taxon>Sarcoptidae</taxon>
        <taxon>Sarcoptinae</taxon>
        <taxon>Sarcoptes</taxon>
    </lineage>
</organism>
<sequence>MGTPTSWISLIIDPENLNQEFIRTKTENELFEIIIYLIYNGLNICSSQSNSFLANVDAKIEAEKFATIKFLLFKLLSHFQWNIKLILKNLPSIHQEFLFGEFKKFCFENATVPKEWSHFSEVLFHRWVIAFEQQSTYPGKNNFRRSTNSFNQNMQDPLYVSSEIQENSIKKIQNICPHSVEELRKLVNISKRKENNRIAKDISMPSFDSFVAEKNRKFSFRSKNDVIISKMDILDSVNYELGIWNYVHRSYVETFFHLGQIHRIDLYPHFLDYFNIVILLLFVPRNLKSFDLKLLGINFKEDIDSIIYNQENHYSFDDWPSSNRLIKFYLEKLKIFVGKIRMKLSSDAQDNRVDDFVEEGEIDDEELVSEDDPELLMLQAIEPEMILQLIPSIERTAEMINPRWHSSKFDQFWTRIIAKSDVHKSSLILAKANELRNAHYFKESRVLYLSLLEDVQASNPLLAEMIRFEILHVDIEMFMAANQDICERNSNELRLRCQYFLRKIGPNSVNFIELIELVCFFLVLNTDISLSEFCIHHCETVRFSSLLKEFSIKSDQRDIFNKLLEFFIGFFLLPNTKFNQNFPKSIFTKSLVNFLCKIDSNLNIILIVSIFLIKFYSIIKDYTFPNVIFSSFQFDSFPIKMSVSLIDCLDKRYITAVLDEILNHYLKRFPENILLNRYFAEYLFAENCYHQALKYYVKVSMLETNCFAEVNRLESISILDQMIICCSKTGHHLQAAILFQFYTAPDYGLAFKELNEINQIDIADDLYECICDINLMEYIVYINAKRGEDERRSLAMDLISEPLFNQNNDATIMNEAAKIRKQKFLRILSRQYLLS</sequence>